<name>A0AA95NC15_9BURK</name>
<evidence type="ECO:0000313" key="2">
    <source>
        <dbReference type="Proteomes" id="UP001177769"/>
    </source>
</evidence>
<dbReference type="EMBL" id="CP116346">
    <property type="protein sequence ID" value="WIT12267.1"/>
    <property type="molecule type" value="Genomic_DNA"/>
</dbReference>
<dbReference type="Proteomes" id="UP001177769">
    <property type="component" value="Chromosome"/>
</dbReference>
<keyword evidence="2" id="KW-1185">Reference proteome</keyword>
<gene>
    <name evidence="1" type="ORF">PFX98_01295</name>
</gene>
<evidence type="ECO:0000313" key="1">
    <source>
        <dbReference type="EMBL" id="WIT12267.1"/>
    </source>
</evidence>
<reference evidence="1" key="1">
    <citation type="submission" date="2023-01" db="EMBL/GenBank/DDBJ databases">
        <title>Whole genome sequence of Paucibacter sp. S2-9 isolated from pond sediment.</title>
        <authorList>
            <person name="Jung J.Y."/>
        </authorList>
    </citation>
    <scope>NUCLEOTIDE SEQUENCE</scope>
    <source>
        <strain evidence="1">S2-9</strain>
    </source>
</reference>
<accession>A0AA95NC15</accession>
<dbReference type="KEGG" id="pais:PFX98_01295"/>
<organism evidence="1 2">
    <name type="scientific">Paucibacter sediminis</name>
    <dbReference type="NCBI Taxonomy" id="3019553"/>
    <lineage>
        <taxon>Bacteria</taxon>
        <taxon>Pseudomonadati</taxon>
        <taxon>Pseudomonadota</taxon>
        <taxon>Betaproteobacteria</taxon>
        <taxon>Burkholderiales</taxon>
        <taxon>Sphaerotilaceae</taxon>
        <taxon>Roseateles</taxon>
    </lineage>
</organism>
<sequence length="132" mass="14868">MVAGNLVLRTFYVDRDLDDAICACDEHYRFRFELFRRWLVAGMRSAGDCVENVAPSASGRPPVVRTVWIDARIDSQLRREAFHSGDAKNLIAMKYLRVGMQGAPKLKRFALVQTLASMPNVGNDDDFERSSG</sequence>
<dbReference type="RefSeq" id="WP_285233360.1">
    <property type="nucleotide sequence ID" value="NZ_CP116346.1"/>
</dbReference>
<dbReference type="AlphaFoldDB" id="A0AA95NC15"/>
<protein>
    <submittedName>
        <fullName evidence="1">Uncharacterized protein</fullName>
    </submittedName>
</protein>
<proteinExistence type="predicted"/>